<accession>A0A939B4T5</accession>
<keyword evidence="1" id="KW-0812">Transmembrane</keyword>
<dbReference type="InterPro" id="IPR029087">
    <property type="entry name" value="Imm17"/>
</dbReference>
<dbReference type="Proteomes" id="UP000764045">
    <property type="component" value="Unassembled WGS sequence"/>
</dbReference>
<keyword evidence="1" id="KW-1133">Transmembrane helix</keyword>
<feature type="transmembrane region" description="Helical" evidence="1">
    <location>
        <begin position="75"/>
        <end position="92"/>
    </location>
</feature>
<dbReference type="EMBL" id="JACJJL010000013">
    <property type="protein sequence ID" value="MBM6661826.1"/>
    <property type="molecule type" value="Genomic_DNA"/>
</dbReference>
<keyword evidence="1" id="KW-0472">Membrane</keyword>
<dbReference type="Pfam" id="PF15562">
    <property type="entry name" value="Imm17"/>
    <property type="match status" value="1"/>
</dbReference>
<organism evidence="2 3">
    <name type="scientific">Marseilla massiliensis</name>
    <dbReference type="NCBI Taxonomy" id="1841864"/>
    <lineage>
        <taxon>Bacteria</taxon>
        <taxon>Pseudomonadati</taxon>
        <taxon>Bacteroidota</taxon>
        <taxon>Bacteroidia</taxon>
        <taxon>Bacteroidales</taxon>
        <taxon>Prevotellaceae</taxon>
        <taxon>Marseilla</taxon>
    </lineage>
</organism>
<feature type="transmembrane region" description="Helical" evidence="1">
    <location>
        <begin position="26"/>
        <end position="46"/>
    </location>
</feature>
<proteinExistence type="predicted"/>
<evidence type="ECO:0000256" key="1">
    <source>
        <dbReference type="SAM" id="Phobius"/>
    </source>
</evidence>
<keyword evidence="3" id="KW-1185">Reference proteome</keyword>
<name>A0A939B4T5_9BACT</name>
<comment type="caution">
    <text evidence="2">The sequence shown here is derived from an EMBL/GenBank/DDBJ whole genome shotgun (WGS) entry which is preliminary data.</text>
</comment>
<gene>
    <name evidence="2" type="ORF">H6B30_08720</name>
</gene>
<dbReference type="AlphaFoldDB" id="A0A939B4T5"/>
<dbReference type="RefSeq" id="WP_205109639.1">
    <property type="nucleotide sequence ID" value="NZ_JACJJL010000013.1"/>
</dbReference>
<evidence type="ECO:0000313" key="2">
    <source>
        <dbReference type="EMBL" id="MBM6661826.1"/>
    </source>
</evidence>
<protein>
    <submittedName>
        <fullName evidence="2">Uncharacterized protein</fullName>
    </submittedName>
</protein>
<evidence type="ECO:0000313" key="3">
    <source>
        <dbReference type="Proteomes" id="UP000764045"/>
    </source>
</evidence>
<reference evidence="2 3" key="1">
    <citation type="journal article" date="2021" name="Sci. Rep.">
        <title>The distribution of antibiotic resistance genes in chicken gut microbiota commensals.</title>
        <authorList>
            <person name="Juricova H."/>
            <person name="Matiasovicova J."/>
            <person name="Kubasova T."/>
            <person name="Cejkova D."/>
            <person name="Rychlik I."/>
        </authorList>
    </citation>
    <scope>NUCLEOTIDE SEQUENCE [LARGE SCALE GENOMIC DNA]</scope>
    <source>
        <strain evidence="2 3">An819</strain>
    </source>
</reference>
<sequence>MVTDIYEKINEWMVAHFAWAQAHPKYGLLFASGLLALWLTGLLLRWKWACEWQFNRAKTWMFDGCSPETRRRIQIVLVGIALVACLTMFFVWE</sequence>